<gene>
    <name evidence="2" type="ORF">GCK72_008200</name>
</gene>
<dbReference type="SMART" id="SM00256">
    <property type="entry name" value="FBOX"/>
    <property type="match status" value="2"/>
</dbReference>
<dbReference type="PROSITE" id="PS50181">
    <property type="entry name" value="FBOX"/>
    <property type="match status" value="2"/>
</dbReference>
<dbReference type="Proteomes" id="UP000483820">
    <property type="component" value="Chromosome III"/>
</dbReference>
<dbReference type="AlphaFoldDB" id="A0A6A5GZE1"/>
<evidence type="ECO:0000313" key="2">
    <source>
        <dbReference type="EMBL" id="KAF1759955.1"/>
    </source>
</evidence>
<dbReference type="RefSeq" id="XP_053586269.1">
    <property type="nucleotide sequence ID" value="XM_053726692.1"/>
</dbReference>
<dbReference type="EMBL" id="WUAV01000003">
    <property type="protein sequence ID" value="KAF1759955.1"/>
    <property type="molecule type" value="Genomic_DNA"/>
</dbReference>
<sequence>MTSLITLRRTVLLHLLGPFAILLNRLGNRLARQKKVSPQKDTRQKFNGFPLHFLPPSALRRVLIQFDLLDILEISLMSKKLRALIQECSIPVHSLGFRWYRIKMYRFGECDEHCEIGFYKEREEYFVSETRRKKFVEWKRETVNTINCSPVDENDGRVVLFNYLNELFVVQQLHYTVDCWPTSFIDNYMYKLPRRIYSLTIPGDGKIQNGAVHIDVYLETFHSIDCLKITNGEFRLSKNKRPIKTLVFEYAMVPISDVNQFECDSLEISNNIFRSTDYLNKLFWNWKNNKTRLSYLRISFERDQYNLIRILEGIELEPSRYADCFEIKRDCDGLMAVIGFGRRFLEIKHKQNCKIEDQKTITANKFPMFKLPLLALKEVFNEMNPAEILEISLLSKKSKSFLKACTPKANRIELNNNQILISDQSGDNKQFVLDFDNKRHESTSVRVIKNSGFVSWLTCNRPEDTIIYCTPINSADVLVAFEYFLGLYKFQTVSYRARDPTYTYNDGVWQVPKINLWNLALGTSSNDSKWFQSINDLEVEVPVRKLPETMSHIRSISLTQPQKLSFNDLLKLNHSSISVSNHELTEGLIKTWIKHWKENNTKIETLSLLKKQWHTYNLEYILSGLNKKPWETKNEKEREEYLQSSMGAVWEIQRNSDGAKASVGIRGGYLEMKVWKD</sequence>
<dbReference type="GeneID" id="9814143"/>
<accession>A0A6A5GZE1</accession>
<protein>
    <recommendedName>
        <fullName evidence="1">F-box domain-containing protein</fullName>
    </recommendedName>
</protein>
<organism evidence="2 3">
    <name type="scientific">Caenorhabditis remanei</name>
    <name type="common">Caenorhabditis vulgaris</name>
    <dbReference type="NCBI Taxonomy" id="31234"/>
    <lineage>
        <taxon>Eukaryota</taxon>
        <taxon>Metazoa</taxon>
        <taxon>Ecdysozoa</taxon>
        <taxon>Nematoda</taxon>
        <taxon>Chromadorea</taxon>
        <taxon>Rhabditida</taxon>
        <taxon>Rhabditina</taxon>
        <taxon>Rhabditomorpha</taxon>
        <taxon>Rhabditoidea</taxon>
        <taxon>Rhabditidae</taxon>
        <taxon>Peloderinae</taxon>
        <taxon>Caenorhabditis</taxon>
    </lineage>
</organism>
<feature type="domain" description="F-box" evidence="1">
    <location>
        <begin position="48"/>
        <end position="102"/>
    </location>
</feature>
<name>A0A6A5GZE1_CAERE</name>
<evidence type="ECO:0000313" key="3">
    <source>
        <dbReference type="Proteomes" id="UP000483820"/>
    </source>
</evidence>
<dbReference type="InterPro" id="IPR012885">
    <property type="entry name" value="F-box_Sdz-33"/>
</dbReference>
<reference evidence="2 3" key="1">
    <citation type="submission" date="2019-12" db="EMBL/GenBank/DDBJ databases">
        <title>Chromosome-level assembly of the Caenorhabditis remanei genome.</title>
        <authorList>
            <person name="Teterina A.A."/>
            <person name="Willis J.H."/>
            <person name="Phillips P.C."/>
        </authorList>
    </citation>
    <scope>NUCLEOTIDE SEQUENCE [LARGE SCALE GENOMIC DNA]</scope>
    <source>
        <strain evidence="2 3">PX506</strain>
        <tissue evidence="2">Whole organism</tissue>
    </source>
</reference>
<feature type="domain" description="F-box" evidence="1">
    <location>
        <begin position="365"/>
        <end position="412"/>
    </location>
</feature>
<dbReference type="InterPro" id="IPR001810">
    <property type="entry name" value="F-box_dom"/>
</dbReference>
<dbReference type="PANTHER" id="PTHR21503:SF8">
    <property type="entry name" value="F-BOX ASSOCIATED DOMAIN-CONTAINING PROTEIN-RELATED"/>
    <property type="match status" value="1"/>
</dbReference>
<dbReference type="Pfam" id="PF00646">
    <property type="entry name" value="F-box"/>
    <property type="match status" value="2"/>
</dbReference>
<dbReference type="CTD" id="9814143"/>
<dbReference type="PANTHER" id="PTHR21503">
    <property type="entry name" value="F-BOX-CONTAINING HYPOTHETICAL PROTEIN C.ELEGANS"/>
    <property type="match status" value="1"/>
</dbReference>
<proteinExistence type="predicted"/>
<dbReference type="Pfam" id="PF07735">
    <property type="entry name" value="FBA_2"/>
    <property type="match status" value="1"/>
</dbReference>
<comment type="caution">
    <text evidence="2">The sequence shown here is derived from an EMBL/GenBank/DDBJ whole genome shotgun (WGS) entry which is preliminary data.</text>
</comment>
<evidence type="ECO:0000259" key="1">
    <source>
        <dbReference type="PROSITE" id="PS50181"/>
    </source>
</evidence>
<dbReference type="KEGG" id="crq:GCK72_008200"/>